<dbReference type="HOGENOM" id="CLU_049944_3_0_10"/>
<feature type="transmembrane region" description="Helical" evidence="3">
    <location>
        <begin position="12"/>
        <end position="29"/>
    </location>
</feature>
<feature type="transmembrane region" description="Helical" evidence="3">
    <location>
        <begin position="172"/>
        <end position="191"/>
    </location>
</feature>
<dbReference type="Gene3D" id="1.20.120.1760">
    <property type="match status" value="1"/>
</dbReference>
<organism evidence="4 5">
    <name type="scientific">Saprospira grandis (strain Lewin)</name>
    <dbReference type="NCBI Taxonomy" id="984262"/>
    <lineage>
        <taxon>Bacteria</taxon>
        <taxon>Pseudomonadati</taxon>
        <taxon>Bacteroidota</taxon>
        <taxon>Saprospiria</taxon>
        <taxon>Saprospirales</taxon>
        <taxon>Saprospiraceae</taxon>
        <taxon>Saprospira</taxon>
    </lineage>
</organism>
<dbReference type="STRING" id="984262.SGRA_2326"/>
<keyword evidence="5" id="KW-1185">Reference proteome</keyword>
<comment type="similarity">
    <text evidence="2">Belongs to the CDP-alcohol phosphatidyltransferase class-I family.</text>
</comment>
<evidence type="ECO:0000313" key="5">
    <source>
        <dbReference type="Proteomes" id="UP000007519"/>
    </source>
</evidence>
<keyword evidence="3" id="KW-0812">Transmembrane</keyword>
<name>H6L471_SAPGL</name>
<dbReference type="AlphaFoldDB" id="H6L471"/>
<reference evidence="4 5" key="1">
    <citation type="journal article" date="2012" name="Stand. Genomic Sci.">
        <title>Complete genome sequencing and analysis of Saprospira grandis str. Lewin, a predatory marine bacterium.</title>
        <authorList>
            <person name="Saw J.H."/>
            <person name="Yuryev A."/>
            <person name="Kanbe M."/>
            <person name="Hou S."/>
            <person name="Young A.G."/>
            <person name="Aizawa S."/>
            <person name="Alam M."/>
        </authorList>
    </citation>
    <scope>NUCLEOTIDE SEQUENCE [LARGE SCALE GENOMIC DNA]</scope>
    <source>
        <strain evidence="4 5">Lewin</strain>
    </source>
</reference>
<dbReference type="PROSITE" id="PS00379">
    <property type="entry name" value="CDP_ALCOHOL_P_TRANSF"/>
    <property type="match status" value="1"/>
</dbReference>
<dbReference type="KEGG" id="sgn:SGRA_2326"/>
<dbReference type="EMBL" id="CP002831">
    <property type="protein sequence ID" value="AFC25055.1"/>
    <property type="molecule type" value="Genomic_DNA"/>
</dbReference>
<dbReference type="RefSeq" id="WP_015692670.1">
    <property type="nucleotide sequence ID" value="NC_016940.1"/>
</dbReference>
<evidence type="ECO:0000256" key="3">
    <source>
        <dbReference type="SAM" id="Phobius"/>
    </source>
</evidence>
<dbReference type="InterPro" id="IPR043130">
    <property type="entry name" value="CDP-OH_PTrfase_TM_dom"/>
</dbReference>
<gene>
    <name evidence="4" type="primary">pssA</name>
    <name evidence="4" type="ordered locus">SGRA_2326</name>
</gene>
<feature type="transmembrane region" description="Helical" evidence="3">
    <location>
        <begin position="105"/>
        <end position="123"/>
    </location>
</feature>
<dbReference type="Proteomes" id="UP000007519">
    <property type="component" value="Chromosome"/>
</dbReference>
<feature type="transmembrane region" description="Helical" evidence="3">
    <location>
        <begin position="69"/>
        <end position="93"/>
    </location>
</feature>
<dbReference type="OrthoDB" id="9777147at2"/>
<feature type="transmembrane region" description="Helical" evidence="3">
    <location>
        <begin position="203"/>
        <end position="222"/>
    </location>
</feature>
<dbReference type="GO" id="GO:0008654">
    <property type="term" value="P:phospholipid biosynthetic process"/>
    <property type="evidence" value="ECO:0007669"/>
    <property type="project" value="InterPro"/>
</dbReference>
<sequence>MWSKIKQQIPNSVTLLNAWAGAAAIISLFSGQWEVLPYCLLLSLIADFGDGLLARLLKAQSPLGKELDSLADLISFGFFPAAMLYQLFMQALGLPEGLQWGQRESYLLLLPFLLLLFSALRLAKFNTDSRQSESFIGLNTPATTLFVFGYFWSVQQQLYGLEQYLLWPPLLYGLLALLCYLLIAEIPLLSFKFKSLAWRPNRWRFLLILGLLPLLIFLPLGLALPAGIVLYLLLSVGAIVVGDLRLGE</sequence>
<keyword evidence="1 2" id="KW-0808">Transferase</keyword>
<dbReference type="GO" id="GO:0016020">
    <property type="term" value="C:membrane"/>
    <property type="evidence" value="ECO:0007669"/>
    <property type="project" value="InterPro"/>
</dbReference>
<dbReference type="InterPro" id="IPR000462">
    <property type="entry name" value="CDP-OH_P_trans"/>
</dbReference>
<dbReference type="GO" id="GO:0003882">
    <property type="term" value="F:CDP-diacylglycerol-serine O-phosphatidyltransferase activity"/>
    <property type="evidence" value="ECO:0007669"/>
    <property type="project" value="UniProtKB-EC"/>
</dbReference>
<protein>
    <submittedName>
        <fullName evidence="4">CDP-diacylglycerol-serine O-phosphatidyltransferase</fullName>
        <ecNumber evidence="4">2.7.8.8</ecNumber>
    </submittedName>
</protein>
<accession>H6L471</accession>
<keyword evidence="3" id="KW-0472">Membrane</keyword>
<feature type="transmembrane region" description="Helical" evidence="3">
    <location>
        <begin position="35"/>
        <end position="57"/>
    </location>
</feature>
<dbReference type="eggNOG" id="COG1183">
    <property type="taxonomic scope" value="Bacteria"/>
</dbReference>
<proteinExistence type="inferred from homology"/>
<dbReference type="Pfam" id="PF01066">
    <property type="entry name" value="CDP-OH_P_transf"/>
    <property type="match status" value="1"/>
</dbReference>
<keyword evidence="3" id="KW-1133">Transmembrane helix</keyword>
<feature type="transmembrane region" description="Helical" evidence="3">
    <location>
        <begin position="135"/>
        <end position="152"/>
    </location>
</feature>
<evidence type="ECO:0000313" key="4">
    <source>
        <dbReference type="EMBL" id="AFC25055.1"/>
    </source>
</evidence>
<dbReference type="EC" id="2.7.8.8" evidence="4"/>
<dbReference type="InterPro" id="IPR048254">
    <property type="entry name" value="CDP_ALCOHOL_P_TRANSF_CS"/>
</dbReference>
<evidence type="ECO:0000256" key="2">
    <source>
        <dbReference type="RuleBase" id="RU003750"/>
    </source>
</evidence>
<evidence type="ECO:0000256" key="1">
    <source>
        <dbReference type="ARBA" id="ARBA00022679"/>
    </source>
</evidence>